<evidence type="ECO:0000259" key="9">
    <source>
        <dbReference type="Pfam" id="PF12804"/>
    </source>
</evidence>
<dbReference type="GO" id="GO:0005525">
    <property type="term" value="F:GTP binding"/>
    <property type="evidence" value="ECO:0007669"/>
    <property type="project" value="UniProtKB-UniRule"/>
</dbReference>
<accession>A0A1I6TI84</accession>
<dbReference type="STRING" id="871741.SAMN05192570_0089"/>
<keyword evidence="7 8" id="KW-0501">Molybdenum cofactor biosynthesis</keyword>
<keyword evidence="3 8" id="KW-0479">Metal-binding</keyword>
<evidence type="ECO:0000313" key="10">
    <source>
        <dbReference type="EMBL" id="SFS88923.1"/>
    </source>
</evidence>
<keyword evidence="6 8" id="KW-0342">GTP-binding</keyword>
<keyword evidence="1 8" id="KW-0963">Cytoplasm</keyword>
<name>A0A1I6TI84_9CAUL</name>
<dbReference type="EC" id="2.7.7.77" evidence="8"/>
<dbReference type="GO" id="GO:0005737">
    <property type="term" value="C:cytoplasm"/>
    <property type="evidence" value="ECO:0007669"/>
    <property type="project" value="UniProtKB-SubCell"/>
</dbReference>
<organism evidence="10 11">
    <name type="scientific">Brevundimonas viscosa</name>
    <dbReference type="NCBI Taxonomy" id="871741"/>
    <lineage>
        <taxon>Bacteria</taxon>
        <taxon>Pseudomonadati</taxon>
        <taxon>Pseudomonadota</taxon>
        <taxon>Alphaproteobacteria</taxon>
        <taxon>Caulobacterales</taxon>
        <taxon>Caulobacteraceae</taxon>
        <taxon>Brevundimonas</taxon>
    </lineage>
</organism>
<comment type="function">
    <text evidence="8">Transfers a GMP moiety from GTP to Mo-molybdopterin (Mo-MPT) cofactor (Moco or molybdenum cofactor) to form Mo-molybdopterin guanine dinucleotide (Mo-MGD) cofactor.</text>
</comment>
<dbReference type="Gene3D" id="3.90.550.10">
    <property type="entry name" value="Spore Coat Polysaccharide Biosynthesis Protein SpsA, Chain A"/>
    <property type="match status" value="1"/>
</dbReference>
<evidence type="ECO:0000256" key="6">
    <source>
        <dbReference type="ARBA" id="ARBA00023134"/>
    </source>
</evidence>
<dbReference type="GO" id="GO:0061603">
    <property type="term" value="F:molybdenum cofactor guanylyltransferase activity"/>
    <property type="evidence" value="ECO:0007669"/>
    <property type="project" value="UniProtKB-EC"/>
</dbReference>
<feature type="binding site" evidence="8">
    <location>
        <begin position="13"/>
        <end position="15"/>
    </location>
    <ligand>
        <name>GTP</name>
        <dbReference type="ChEBI" id="CHEBI:37565"/>
    </ligand>
</feature>
<evidence type="ECO:0000256" key="7">
    <source>
        <dbReference type="ARBA" id="ARBA00023150"/>
    </source>
</evidence>
<evidence type="ECO:0000256" key="5">
    <source>
        <dbReference type="ARBA" id="ARBA00022842"/>
    </source>
</evidence>
<dbReference type="InterPro" id="IPR013482">
    <property type="entry name" value="Molybde_CF_guanTrfase"/>
</dbReference>
<dbReference type="InterPro" id="IPR029044">
    <property type="entry name" value="Nucleotide-diphossugar_trans"/>
</dbReference>
<keyword evidence="10" id="KW-0548">Nucleotidyltransferase</keyword>
<feature type="binding site" evidence="8">
    <location>
        <position position="25"/>
    </location>
    <ligand>
        <name>GTP</name>
        <dbReference type="ChEBI" id="CHEBI:37565"/>
    </ligand>
</feature>
<comment type="cofactor">
    <cofactor evidence="8">
        <name>Mg(2+)</name>
        <dbReference type="ChEBI" id="CHEBI:18420"/>
    </cofactor>
</comment>
<evidence type="ECO:0000256" key="4">
    <source>
        <dbReference type="ARBA" id="ARBA00022741"/>
    </source>
</evidence>
<keyword evidence="4 8" id="KW-0547">Nucleotide-binding</keyword>
<dbReference type="PANTHER" id="PTHR19136:SF81">
    <property type="entry name" value="MOLYBDENUM COFACTOR GUANYLYLTRANSFERASE"/>
    <property type="match status" value="1"/>
</dbReference>
<comment type="similarity">
    <text evidence="8">Belongs to the MobA family.</text>
</comment>
<comment type="subcellular location">
    <subcellularLocation>
        <location evidence="8">Cytoplasm</location>
    </subcellularLocation>
</comment>
<proteinExistence type="inferred from homology"/>
<keyword evidence="11" id="KW-1185">Reference proteome</keyword>
<evidence type="ECO:0000256" key="2">
    <source>
        <dbReference type="ARBA" id="ARBA00022679"/>
    </source>
</evidence>
<evidence type="ECO:0000256" key="3">
    <source>
        <dbReference type="ARBA" id="ARBA00022723"/>
    </source>
</evidence>
<feature type="domain" description="MobA-like NTP transferase" evidence="9">
    <location>
        <begin position="10"/>
        <end position="157"/>
    </location>
</feature>
<dbReference type="EMBL" id="FOZV01000010">
    <property type="protein sequence ID" value="SFS88923.1"/>
    <property type="molecule type" value="Genomic_DNA"/>
</dbReference>
<feature type="binding site" evidence="8">
    <location>
        <position position="102"/>
    </location>
    <ligand>
        <name>GTP</name>
        <dbReference type="ChEBI" id="CHEBI:37565"/>
    </ligand>
</feature>
<dbReference type="GO" id="GO:0046872">
    <property type="term" value="F:metal ion binding"/>
    <property type="evidence" value="ECO:0007669"/>
    <property type="project" value="UniProtKB-KW"/>
</dbReference>
<feature type="binding site" evidence="8">
    <location>
        <position position="71"/>
    </location>
    <ligand>
        <name>GTP</name>
        <dbReference type="ChEBI" id="CHEBI:37565"/>
    </ligand>
</feature>
<dbReference type="AlphaFoldDB" id="A0A1I6TI84"/>
<evidence type="ECO:0000313" key="11">
    <source>
        <dbReference type="Proteomes" id="UP000198788"/>
    </source>
</evidence>
<sequence>MRLRPHEIAAVVLAGGEGRRIGGGKPQRRLGGRTLLERAAAQASGVSDLAAVAVRDTAQVEGLEGLVLIEDAPWEGPLGGLAAALAFARAHGRAAVLTLPCDMPLVPPDLAPRLATALGDRAAALATSGGRLHPVCGLWRVEAVDALPAWAGTGQRSLKGFAAALGFATVDWPVEPVDPFFNVNTAEDLAQAEALLA</sequence>
<dbReference type="Pfam" id="PF12804">
    <property type="entry name" value="NTP_transf_3"/>
    <property type="match status" value="1"/>
</dbReference>
<dbReference type="SUPFAM" id="SSF53448">
    <property type="entry name" value="Nucleotide-diphospho-sugar transferases"/>
    <property type="match status" value="1"/>
</dbReference>
<dbReference type="PANTHER" id="PTHR19136">
    <property type="entry name" value="MOLYBDENUM COFACTOR GUANYLYLTRANSFERASE"/>
    <property type="match status" value="1"/>
</dbReference>
<keyword evidence="2 8" id="KW-0808">Transferase</keyword>
<dbReference type="InterPro" id="IPR025877">
    <property type="entry name" value="MobA-like_NTP_Trfase"/>
</dbReference>
<dbReference type="OrthoDB" id="9788394at2"/>
<comment type="caution">
    <text evidence="8">Lacks conserved residue(s) required for the propagation of feature annotation.</text>
</comment>
<evidence type="ECO:0000256" key="8">
    <source>
        <dbReference type="HAMAP-Rule" id="MF_00316"/>
    </source>
</evidence>
<protein>
    <recommendedName>
        <fullName evidence="8">Molybdenum cofactor guanylyltransferase</fullName>
        <shortName evidence="8">MoCo guanylyltransferase</shortName>
        <ecNumber evidence="8">2.7.7.77</ecNumber>
    </recommendedName>
    <alternativeName>
        <fullName evidence="8">GTP:molybdopterin guanylyltransferase</fullName>
    </alternativeName>
    <alternativeName>
        <fullName evidence="8">Mo-MPT guanylyltransferase</fullName>
    </alternativeName>
    <alternativeName>
        <fullName evidence="8">Molybdopterin guanylyltransferase</fullName>
    </alternativeName>
    <alternativeName>
        <fullName evidence="8">Molybdopterin-guanine dinucleotide synthase</fullName>
        <shortName evidence="8">MGD synthase</shortName>
    </alternativeName>
</protein>
<reference evidence="11" key="1">
    <citation type="submission" date="2016-10" db="EMBL/GenBank/DDBJ databases">
        <authorList>
            <person name="Varghese N."/>
            <person name="Submissions S."/>
        </authorList>
    </citation>
    <scope>NUCLEOTIDE SEQUENCE [LARGE SCALE GENOMIC DNA]</scope>
    <source>
        <strain evidence="11">CGMCC 1.10683</strain>
    </source>
</reference>
<dbReference type="HAMAP" id="MF_00316">
    <property type="entry name" value="MobA"/>
    <property type="match status" value="1"/>
</dbReference>
<dbReference type="RefSeq" id="WP_092313383.1">
    <property type="nucleotide sequence ID" value="NZ_FOZV01000010.1"/>
</dbReference>
<evidence type="ECO:0000256" key="1">
    <source>
        <dbReference type="ARBA" id="ARBA00022490"/>
    </source>
</evidence>
<comment type="catalytic activity">
    <reaction evidence="8">
        <text>Mo-molybdopterin + GTP + H(+) = Mo-molybdopterin guanine dinucleotide + diphosphate</text>
        <dbReference type="Rhea" id="RHEA:34243"/>
        <dbReference type="ChEBI" id="CHEBI:15378"/>
        <dbReference type="ChEBI" id="CHEBI:33019"/>
        <dbReference type="ChEBI" id="CHEBI:37565"/>
        <dbReference type="ChEBI" id="CHEBI:71302"/>
        <dbReference type="ChEBI" id="CHEBI:71310"/>
        <dbReference type="EC" id="2.7.7.77"/>
    </reaction>
</comment>
<dbReference type="GO" id="GO:1902758">
    <property type="term" value="P:bis(molybdopterin guanine dinucleotide)molybdenum biosynthetic process"/>
    <property type="evidence" value="ECO:0007669"/>
    <property type="project" value="TreeGrafter"/>
</dbReference>
<dbReference type="Proteomes" id="UP000198788">
    <property type="component" value="Unassembled WGS sequence"/>
</dbReference>
<keyword evidence="5 8" id="KW-0460">Magnesium</keyword>
<dbReference type="CDD" id="cd02503">
    <property type="entry name" value="MobA"/>
    <property type="match status" value="1"/>
</dbReference>
<gene>
    <name evidence="8" type="primary">mobA</name>
    <name evidence="10" type="ORF">SAMN05192570_0089</name>
</gene>
<comment type="domain">
    <text evidence="8">The N-terminal domain determines nucleotide recognition and specific binding, while the C-terminal domain determines the specific binding to the target protein.</text>
</comment>
<feature type="binding site" evidence="8">
    <location>
        <position position="102"/>
    </location>
    <ligand>
        <name>Mg(2+)</name>
        <dbReference type="ChEBI" id="CHEBI:18420"/>
    </ligand>
</feature>
<comment type="subunit">
    <text evidence="8">Monomer.</text>
</comment>